<dbReference type="PANTHER" id="PTHR13405:SF11">
    <property type="entry name" value="NUCLEAR PORE COMPLEX PROTEIN NUP133"/>
    <property type="match status" value="1"/>
</dbReference>
<keyword evidence="3" id="KW-0813">Transport</keyword>
<dbReference type="InterPro" id="IPR037624">
    <property type="entry name" value="Nup133-like"/>
</dbReference>
<evidence type="ECO:0000256" key="6">
    <source>
        <dbReference type="ARBA" id="ARBA00023010"/>
    </source>
</evidence>
<dbReference type="RefSeq" id="NP_001318200.1">
    <property type="nucleotide sequence ID" value="NM_001335271.1"/>
</dbReference>
<evidence type="ECO:0000259" key="10">
    <source>
        <dbReference type="Pfam" id="PF08801"/>
    </source>
</evidence>
<evidence type="ECO:0000256" key="3">
    <source>
        <dbReference type="ARBA" id="ARBA00022448"/>
    </source>
</evidence>
<dbReference type="Proteomes" id="UP000006548">
    <property type="component" value="Chromosome 2"/>
</dbReference>
<evidence type="ECO:0000256" key="8">
    <source>
        <dbReference type="SAM" id="MobiDB-lite"/>
    </source>
</evidence>
<proteinExistence type="evidence at protein level"/>
<dbReference type="Pfam" id="PF03177">
    <property type="entry name" value="Nucleoporin_C"/>
    <property type="match status" value="1"/>
</dbReference>
<dbReference type="AlphaFoldDB" id="A0A2H1ZE14"/>
<dbReference type="GO" id="GO:0005643">
    <property type="term" value="C:nuclear pore"/>
    <property type="evidence" value="ECO:0007669"/>
    <property type="project" value="UniProtKB-ARBA"/>
</dbReference>
<dbReference type="InterPro" id="IPR007187">
    <property type="entry name" value="Nucleoporin_Nup133/Nup155_C"/>
</dbReference>
<keyword evidence="5" id="KW-0653">Protein transport</keyword>
<evidence type="ECO:0000256" key="4">
    <source>
        <dbReference type="ARBA" id="ARBA00022816"/>
    </source>
</evidence>
<evidence type="ECO:0000256" key="7">
    <source>
        <dbReference type="ARBA" id="ARBA00023242"/>
    </source>
</evidence>
<reference evidence="13" key="2">
    <citation type="journal article" date="2017" name="Plant J.">
        <title>Araport11: a complete reannotation of the Arabidopsis thaliana reference genome.</title>
        <authorList>
            <person name="Cheng C.Y."/>
            <person name="Krishnakumar V."/>
            <person name="Chan A.P."/>
            <person name="Thibaud-Nissen F."/>
            <person name="Schobel S."/>
            <person name="Town C.D."/>
        </authorList>
    </citation>
    <scope>GENOME REANNOTATION</scope>
    <source>
        <strain evidence="13">cv. Columbia</strain>
    </source>
</reference>
<keyword evidence="4" id="KW-0509">mRNA transport</keyword>
<evidence type="ECO:0007829" key="15">
    <source>
        <dbReference type="PeptideAtlas" id="A0A2H1ZE14"/>
    </source>
</evidence>
<dbReference type="OMA" id="SHNRESA"/>
<dbReference type="TAIR" id="AT2G05120">
    <property type="gene designation" value="NUP133"/>
</dbReference>
<evidence type="ECO:0000313" key="12">
    <source>
        <dbReference type="EMBL" id="AEC05896.2"/>
    </source>
</evidence>
<dbReference type="GeneID" id="815060"/>
<dbReference type="ProteomicsDB" id="195815"/>
<evidence type="ECO:0000259" key="9">
    <source>
        <dbReference type="Pfam" id="PF03177"/>
    </source>
</evidence>
<dbReference type="EMBL" id="CP002685">
    <property type="protein sequence ID" value="AEC05896.2"/>
    <property type="molecule type" value="Genomic_DNA"/>
</dbReference>
<name>A0A2H1ZE14_ARATH</name>
<comment type="subcellular location">
    <subcellularLocation>
        <location evidence="1">Nucleus envelope</location>
    </subcellularLocation>
</comment>
<evidence type="ECO:0000313" key="13">
    <source>
        <dbReference type="Proteomes" id="UP000006548"/>
    </source>
</evidence>
<dbReference type="Pfam" id="PF08801">
    <property type="entry name" value="Nucleoporin_N"/>
    <property type="match status" value="1"/>
</dbReference>
<feature type="compositionally biased region" description="Basic and acidic residues" evidence="8">
    <location>
        <begin position="243"/>
        <end position="259"/>
    </location>
</feature>
<evidence type="ECO:0000313" key="11">
    <source>
        <dbReference type="Araport" id="AT2G05120"/>
    </source>
</evidence>
<keyword evidence="7" id="KW-0539">Nucleus</keyword>
<evidence type="ECO:0000256" key="1">
    <source>
        <dbReference type="ARBA" id="ARBA00004259"/>
    </source>
</evidence>
<reference evidence="12 13" key="1">
    <citation type="journal article" date="1999" name="Nature">
        <title>Sequence and analysis of chromosome 2 of the plant Arabidopsis thaliana.</title>
        <authorList>
            <person name="Lin X."/>
            <person name="Kaul S."/>
            <person name="Rounsley S."/>
            <person name="Shea T.P."/>
            <person name="Benito M.I."/>
            <person name="Town C.D."/>
            <person name="Fujii C.Y."/>
            <person name="Mason T."/>
            <person name="Bowman C.L."/>
            <person name="Barnstead M."/>
            <person name="Feldblyum T.V."/>
            <person name="Buell C.R."/>
            <person name="Ketchum K.A."/>
            <person name="Lee J."/>
            <person name="Ronning C.M."/>
            <person name="Koo H.L."/>
            <person name="Moffat K.S."/>
            <person name="Cronin L.A."/>
            <person name="Shen M."/>
            <person name="Pai G."/>
            <person name="Van Aken S."/>
            <person name="Umayam L."/>
            <person name="Tallon L.J."/>
            <person name="Gill J.E."/>
            <person name="Adams M.D."/>
            <person name="Carrera A.J."/>
            <person name="Creasy T.H."/>
            <person name="Goodman H.M."/>
            <person name="Somerville C.R."/>
            <person name="Copenhaver G.P."/>
            <person name="Preuss D."/>
            <person name="Nierman W.C."/>
            <person name="White O."/>
            <person name="Eisen J.A."/>
            <person name="Salzberg S.L."/>
            <person name="Fraser C.M."/>
            <person name="Venter J.C."/>
        </authorList>
    </citation>
    <scope>NUCLEOTIDE SEQUENCE [LARGE SCALE GENOMIC DNA]</scope>
    <source>
        <strain evidence="13">cv. Columbia</strain>
    </source>
</reference>
<dbReference type="Gene3D" id="1.20.58.1380">
    <property type="match status" value="1"/>
</dbReference>
<evidence type="ECO:0000256" key="5">
    <source>
        <dbReference type="ARBA" id="ARBA00022927"/>
    </source>
</evidence>
<organism evidence="12 13">
    <name type="scientific">Arabidopsis thaliana</name>
    <name type="common">Mouse-ear cress</name>
    <dbReference type="NCBI Taxonomy" id="3702"/>
    <lineage>
        <taxon>Eukaryota</taxon>
        <taxon>Viridiplantae</taxon>
        <taxon>Streptophyta</taxon>
        <taxon>Embryophyta</taxon>
        <taxon>Tracheophyta</taxon>
        <taxon>Spermatophyta</taxon>
        <taxon>Magnoliopsida</taxon>
        <taxon>eudicotyledons</taxon>
        <taxon>Gunneridae</taxon>
        <taxon>Pentapetalae</taxon>
        <taxon>rosids</taxon>
        <taxon>malvids</taxon>
        <taxon>Brassicales</taxon>
        <taxon>Brassicaceae</taxon>
        <taxon>Camelineae</taxon>
        <taxon>Arabidopsis</taxon>
    </lineage>
</organism>
<comment type="similarity">
    <text evidence="2">Belongs to the nucleoporin Nup133 family.</text>
</comment>
<sequence length="975" mass="110843">MLTDCDIHCFTIEPYPDLTVSEVWQHEIVGTDGDSGIKKDIASQKQIWPLDLQVDDQGKVITVLVATICMDRASSSSYTQYSLLTLQHKSEMRFADGREEKVLEKQGPIQVIIPKARVEDKDFLFSMRLRVGGRPPGSAIILSGDGTATVCYCHGSSTRLYKFDLPYDAGKVLDASVLSSTDEHEYGAWTVLTEKAGVWAIPEKAVVLGGVEPPERSLSRKNSSNERSTRDETRVTPYGVDRTAGRENSDIQNIEDKGNPKMGFTRQTARDEESEALLGQLFEGFLLSGKVDGSLEKLSQSGAFDRDGEANVFARKSKSIVDTLAKHWTTTRGAEIVAMTVISSQLVEKQQKHENFLHFLALSKCHEELCSKQRHSLQIILENGEKLAAMIQLRELQNMINQNRSARFGSPQAGSEDQVSCALWDLIQFVGERARRNTVLLMDRDNAEVFYSKVSELEEVFYCLNRQLEYIIRADQPLGTQLQRACELSNACVTILQTALDYKNEHQMWYPPLEGLIPWHSQTVVCNGLWCIASFMLHLLTEASRIDISAKSDIYTHLEVLTEVLLEACAGSTFAKLEREEENKGLLNEYWTRRDTIFDSLYRQAKEFMEAEIQGIRERTEATDEDIFRNRCSNLISIAKRHAGYKIMWKICYDLNDTGLLRNLMHEGVGPQGGFSYFVFQQLYDMKQFSKLLRLGEEFQDELLIFLKRHSDLVWLHQVFLHQFSSASDTLHTLALSQDEESMTTVEERTGPEPEDVQPTFADRKRFLNLSKIAYVADKDADSESKVKRIEADLNLLKLQEEITKALPNGEARNRLFRPEELIETCLNIQGRWTAIKAFEVFAWTSSSFRENHRSLLEECWRNAADQDDWDRHHQASTNEGWSEEETLQNLRNTALFQASKRCYGPTRVNTFDGDFAQVLPLRRENPEDSTSSVEDVLMSHKDFAEAGKLMLTAIMLGCVEEEGIVAEEFSSPME</sequence>
<dbReference type="PANTHER" id="PTHR13405">
    <property type="entry name" value="NUCLEAR PORE COMPLEX PROTEIN NUP133"/>
    <property type="match status" value="1"/>
</dbReference>
<keyword evidence="6" id="KW-0811">Translocation</keyword>
<accession>A0A2H1ZE14</accession>
<dbReference type="FunFam" id="1.20.58.1380:FF:000005">
    <property type="entry name" value="Nuclear pore complex protein NUP133"/>
    <property type="match status" value="1"/>
</dbReference>
<dbReference type="GO" id="GO:0051028">
    <property type="term" value="P:mRNA transport"/>
    <property type="evidence" value="ECO:0007669"/>
    <property type="project" value="UniProtKB-KW"/>
</dbReference>
<dbReference type="ExpressionAtlas" id="A0A2H1ZE14">
    <property type="expression patterns" value="baseline and differential"/>
</dbReference>
<feature type="domain" description="Nucleoporin Nup133/Nup155-like C-terminal" evidence="9">
    <location>
        <begin position="675"/>
        <end position="807"/>
    </location>
</feature>
<keyword evidence="15 16" id="KW-1267">Proteomics identification</keyword>
<evidence type="ECO:0000256" key="2">
    <source>
        <dbReference type="ARBA" id="ARBA00005569"/>
    </source>
</evidence>
<dbReference type="InterPro" id="IPR014908">
    <property type="entry name" value="Nucleoporin_Nup133/Nup155_N"/>
</dbReference>
<keyword evidence="13" id="KW-1185">Reference proteome</keyword>
<dbReference type="Araport" id="AT2G05120"/>
<dbReference type="InterPro" id="IPR015943">
    <property type="entry name" value="WD40/YVTN_repeat-like_dom_sf"/>
</dbReference>
<feature type="compositionally biased region" description="Basic and acidic residues" evidence="8">
    <location>
        <begin position="213"/>
        <end position="234"/>
    </location>
</feature>
<evidence type="ECO:0007829" key="16">
    <source>
        <dbReference type="ProteomicsDB" id="A0A2H1ZE14"/>
    </source>
</evidence>
<dbReference type="GO" id="GO:0017056">
    <property type="term" value="F:structural constituent of nuclear pore"/>
    <property type="evidence" value="ECO:0007669"/>
    <property type="project" value="InterPro"/>
</dbReference>
<feature type="region of interest" description="Disordered" evidence="8">
    <location>
        <begin position="212"/>
        <end position="270"/>
    </location>
</feature>
<feature type="domain" description="Nucleoporin Nup133/Nup155-like N-terminal" evidence="10">
    <location>
        <begin position="2"/>
        <end position="199"/>
    </location>
</feature>
<dbReference type="SUPFAM" id="SSF117289">
    <property type="entry name" value="Nucleoporin domain"/>
    <property type="match status" value="1"/>
</dbReference>
<evidence type="ECO:0000313" key="14">
    <source>
        <dbReference type="TAIR" id="AT2G05120"/>
    </source>
</evidence>
<gene>
    <name evidence="14" type="primary">NUP133</name>
    <name evidence="11 12" type="ordered locus">At2g05120</name>
    <name evidence="12" type="ORF">F5G3.2</name>
    <name evidence="12" type="ORF">F5G3_2</name>
</gene>
<dbReference type="Gene3D" id="2.130.10.10">
    <property type="entry name" value="YVTN repeat-like/Quinoprotein amine dehydrogenase"/>
    <property type="match status" value="1"/>
</dbReference>
<protein>
    <submittedName>
        <fullName evidence="12">Nucleoporin, Nup133/Nup155-like protein</fullName>
    </submittedName>
</protein>
<dbReference type="GO" id="GO:0015031">
    <property type="term" value="P:protein transport"/>
    <property type="evidence" value="ECO:0007669"/>
    <property type="project" value="UniProtKB-KW"/>
</dbReference>